<dbReference type="Pfam" id="PF02558">
    <property type="entry name" value="ApbA"/>
    <property type="match status" value="1"/>
</dbReference>
<organism evidence="9 10">
    <name type="scientific">Aspergillus granulosus</name>
    <dbReference type="NCBI Taxonomy" id="176169"/>
    <lineage>
        <taxon>Eukaryota</taxon>
        <taxon>Fungi</taxon>
        <taxon>Dikarya</taxon>
        <taxon>Ascomycota</taxon>
        <taxon>Pezizomycotina</taxon>
        <taxon>Eurotiomycetes</taxon>
        <taxon>Eurotiomycetidae</taxon>
        <taxon>Eurotiales</taxon>
        <taxon>Aspergillaceae</taxon>
        <taxon>Aspergillus</taxon>
        <taxon>Aspergillus subgen. Nidulantes</taxon>
    </lineage>
</organism>
<keyword evidence="2" id="KW-0521">NADP</keyword>
<dbReference type="InterPro" id="IPR013328">
    <property type="entry name" value="6PGD_dom2"/>
</dbReference>
<sequence>MQVVFAMISVFLIFLQCKPTRALWDHTIQGDCWPQSIFYDFSYWVSAYTTMTDIVLAVVPISVFWKLQMRKSTKLAVCVMMGLTLLSAIVTIVKATYLPLFTDVEDPLDCQLSTQDGRADRRSRLRPWSGIQITSANHGQHTFRLDRVIRTPSEASDTKFAFVLCTHKAVDPDAAIVPLDPVITEDTTIVVLQNGVGNEDPFRKRYPNQTVISGVVWVGAAQPSPGIITHTTAERTQLGLFPNPSIPSAIEESRLNAFAALLSSGGTHFDICANIQISRWEKVVWNVAWNAITTLTDQDVESWLNSSPNAVRYTRRLMGEVVAVARASGVLLDEGLIDTLMDRVKGLGKLRTSMQADREAGRGMEVEVILGVPVKRGREYGVATPFLESLYVLLTALNRKILEGAR</sequence>
<dbReference type="Proteomes" id="UP001610334">
    <property type="component" value="Unassembled WGS sequence"/>
</dbReference>
<feature type="domain" description="Ketopantoate reductase C-terminal" evidence="7">
    <location>
        <begin position="274"/>
        <end position="397"/>
    </location>
</feature>
<keyword evidence="5" id="KW-0732">Signal</keyword>
<feature type="transmembrane region" description="Helical" evidence="4">
    <location>
        <begin position="41"/>
        <end position="65"/>
    </location>
</feature>
<comment type="similarity">
    <text evidence="1">Belongs to the ketopantoate reductase family.</text>
</comment>
<dbReference type="InterPro" id="IPR051402">
    <property type="entry name" value="KPR-Related"/>
</dbReference>
<protein>
    <submittedName>
        <fullName evidence="9">Ketopantoate reductase PanE/ApbA C terminal-domain-containing protein</fullName>
    </submittedName>
</protein>
<dbReference type="InterPro" id="IPR036291">
    <property type="entry name" value="NAD(P)-bd_dom_sf"/>
</dbReference>
<dbReference type="PANTHER" id="PTHR21708:SF40">
    <property type="entry name" value="REDUCTASE FAMILY PROTEIN, PUTATIVE (AFU_ORTHOLOGUE AFUA_2G14497)-RELATED"/>
    <property type="match status" value="1"/>
</dbReference>
<dbReference type="Pfam" id="PF20684">
    <property type="entry name" value="Fung_rhodopsin"/>
    <property type="match status" value="1"/>
</dbReference>
<accession>A0ABR4GUU9</accession>
<keyword evidence="4" id="KW-0812">Transmembrane</keyword>
<feature type="transmembrane region" description="Helical" evidence="4">
    <location>
        <begin position="77"/>
        <end position="100"/>
    </location>
</feature>
<name>A0ABR4GUU9_9EURO</name>
<dbReference type="InterPro" id="IPR013752">
    <property type="entry name" value="KPA_reductase"/>
</dbReference>
<reference evidence="9 10" key="1">
    <citation type="submission" date="2024-07" db="EMBL/GenBank/DDBJ databases">
        <title>Section-level genome sequencing and comparative genomics of Aspergillus sections Usti and Cavernicolus.</title>
        <authorList>
            <consortium name="Lawrence Berkeley National Laboratory"/>
            <person name="Nybo J.L."/>
            <person name="Vesth T.C."/>
            <person name="Theobald S."/>
            <person name="Frisvad J.C."/>
            <person name="Larsen T.O."/>
            <person name="Kjaerboelling I."/>
            <person name="Rothschild-Mancinelli K."/>
            <person name="Lyhne E.K."/>
            <person name="Kogle M.E."/>
            <person name="Barry K."/>
            <person name="Clum A."/>
            <person name="Na H."/>
            <person name="Ledsgaard L."/>
            <person name="Lin J."/>
            <person name="Lipzen A."/>
            <person name="Kuo A."/>
            <person name="Riley R."/>
            <person name="Mondo S."/>
            <person name="Labutti K."/>
            <person name="Haridas S."/>
            <person name="Pangalinan J."/>
            <person name="Salamov A.A."/>
            <person name="Simmons B.A."/>
            <person name="Magnuson J.K."/>
            <person name="Chen J."/>
            <person name="Drula E."/>
            <person name="Henrissat B."/>
            <person name="Wiebenga A."/>
            <person name="Lubbers R.J."/>
            <person name="Gomes A.C."/>
            <person name="Makela M.R."/>
            <person name="Stajich J."/>
            <person name="Grigoriev I.V."/>
            <person name="Mortensen U.H."/>
            <person name="De Vries R.P."/>
            <person name="Baker S.E."/>
            <person name="Andersen M.R."/>
        </authorList>
    </citation>
    <scope>NUCLEOTIDE SEQUENCE [LARGE SCALE GENOMIC DNA]</scope>
    <source>
        <strain evidence="9 10">CBS 588.65</strain>
    </source>
</reference>
<evidence type="ECO:0000256" key="3">
    <source>
        <dbReference type="ARBA" id="ARBA00023002"/>
    </source>
</evidence>
<dbReference type="InterPro" id="IPR008927">
    <property type="entry name" value="6-PGluconate_DH-like_C_sf"/>
</dbReference>
<feature type="domain" description="Ketopantoate reductase N-terminal" evidence="6">
    <location>
        <begin position="129"/>
        <end position="242"/>
    </location>
</feature>
<dbReference type="Gene3D" id="1.10.1040.10">
    <property type="entry name" value="N-(1-d-carboxylethyl)-l-norvaline Dehydrogenase, domain 2"/>
    <property type="match status" value="1"/>
</dbReference>
<comment type="caution">
    <text evidence="9">The sequence shown here is derived from an EMBL/GenBank/DDBJ whole genome shotgun (WGS) entry which is preliminary data.</text>
</comment>
<evidence type="ECO:0000256" key="4">
    <source>
        <dbReference type="SAM" id="Phobius"/>
    </source>
</evidence>
<dbReference type="InterPro" id="IPR013332">
    <property type="entry name" value="KPR_N"/>
</dbReference>
<proteinExistence type="inferred from homology"/>
<keyword evidence="10" id="KW-1185">Reference proteome</keyword>
<dbReference type="SUPFAM" id="SSF48179">
    <property type="entry name" value="6-phosphogluconate dehydrogenase C-terminal domain-like"/>
    <property type="match status" value="1"/>
</dbReference>
<dbReference type="SUPFAM" id="SSF51735">
    <property type="entry name" value="NAD(P)-binding Rossmann-fold domains"/>
    <property type="match status" value="1"/>
</dbReference>
<gene>
    <name evidence="9" type="ORF">BJX63DRAFT_425753</name>
</gene>
<dbReference type="InterPro" id="IPR003710">
    <property type="entry name" value="ApbA"/>
</dbReference>
<evidence type="ECO:0000313" key="9">
    <source>
        <dbReference type="EMBL" id="KAL2802848.1"/>
    </source>
</evidence>
<dbReference type="EMBL" id="JBFXLT010000161">
    <property type="protein sequence ID" value="KAL2802848.1"/>
    <property type="molecule type" value="Genomic_DNA"/>
</dbReference>
<keyword evidence="4" id="KW-0472">Membrane</keyword>
<evidence type="ECO:0000259" key="7">
    <source>
        <dbReference type="Pfam" id="PF08546"/>
    </source>
</evidence>
<keyword evidence="3" id="KW-0560">Oxidoreductase</keyword>
<evidence type="ECO:0000259" key="6">
    <source>
        <dbReference type="Pfam" id="PF02558"/>
    </source>
</evidence>
<evidence type="ECO:0000256" key="5">
    <source>
        <dbReference type="SAM" id="SignalP"/>
    </source>
</evidence>
<dbReference type="PANTHER" id="PTHR21708">
    <property type="entry name" value="PROBABLE 2-DEHYDROPANTOATE 2-REDUCTASE"/>
    <property type="match status" value="1"/>
</dbReference>
<feature type="signal peptide" evidence="5">
    <location>
        <begin position="1"/>
        <end position="22"/>
    </location>
</feature>
<dbReference type="NCBIfam" id="TIGR00745">
    <property type="entry name" value="apbA_panE"/>
    <property type="match status" value="1"/>
</dbReference>
<feature type="chain" id="PRO_5046028132" evidence="5">
    <location>
        <begin position="23"/>
        <end position="406"/>
    </location>
</feature>
<dbReference type="Pfam" id="PF08546">
    <property type="entry name" value="ApbA_C"/>
    <property type="match status" value="1"/>
</dbReference>
<dbReference type="Gene3D" id="3.40.50.720">
    <property type="entry name" value="NAD(P)-binding Rossmann-like Domain"/>
    <property type="match status" value="1"/>
</dbReference>
<feature type="domain" description="Rhodopsin" evidence="8">
    <location>
        <begin position="3"/>
        <end position="107"/>
    </location>
</feature>
<evidence type="ECO:0000256" key="1">
    <source>
        <dbReference type="ARBA" id="ARBA00007870"/>
    </source>
</evidence>
<keyword evidence="4" id="KW-1133">Transmembrane helix</keyword>
<evidence type="ECO:0000313" key="10">
    <source>
        <dbReference type="Proteomes" id="UP001610334"/>
    </source>
</evidence>
<evidence type="ECO:0000256" key="2">
    <source>
        <dbReference type="ARBA" id="ARBA00022857"/>
    </source>
</evidence>
<dbReference type="InterPro" id="IPR049326">
    <property type="entry name" value="Rhodopsin_dom_fungi"/>
</dbReference>
<evidence type="ECO:0000259" key="8">
    <source>
        <dbReference type="Pfam" id="PF20684"/>
    </source>
</evidence>